<dbReference type="Gene3D" id="3.40.50.300">
    <property type="entry name" value="P-loop containing nucleotide triphosphate hydrolases"/>
    <property type="match status" value="2"/>
</dbReference>
<dbReference type="GO" id="GO:0005524">
    <property type="term" value="F:ATP binding"/>
    <property type="evidence" value="ECO:0007669"/>
    <property type="project" value="UniProtKB-UniRule"/>
</dbReference>
<dbReference type="InterPro" id="IPR014017">
    <property type="entry name" value="DNA_helicase_UvrD-like_C"/>
</dbReference>
<feature type="region of interest" description="Disordered" evidence="6">
    <location>
        <begin position="2143"/>
        <end position="2163"/>
    </location>
</feature>
<dbReference type="GO" id="GO:0016787">
    <property type="term" value="F:hydrolase activity"/>
    <property type="evidence" value="ECO:0007669"/>
    <property type="project" value="UniProtKB-UniRule"/>
</dbReference>
<keyword evidence="1 5" id="KW-0547">Nucleotide-binding</keyword>
<keyword evidence="9" id="KW-1185">Reference proteome</keyword>
<dbReference type="Pfam" id="PF13361">
    <property type="entry name" value="UvrD_C"/>
    <property type="match status" value="1"/>
</dbReference>
<evidence type="ECO:0000256" key="5">
    <source>
        <dbReference type="PROSITE-ProRule" id="PRU00560"/>
    </source>
</evidence>
<dbReference type="SUPFAM" id="SSF52540">
    <property type="entry name" value="P-loop containing nucleoside triphosphate hydrolases"/>
    <property type="match status" value="1"/>
</dbReference>
<dbReference type="InterPro" id="IPR019734">
    <property type="entry name" value="TPR_rpt"/>
</dbReference>
<evidence type="ECO:0000256" key="1">
    <source>
        <dbReference type="ARBA" id="ARBA00022741"/>
    </source>
</evidence>
<feature type="domain" description="UvrD-like helicase ATP-binding" evidence="7">
    <location>
        <begin position="463"/>
        <end position="839"/>
    </location>
</feature>
<dbReference type="PROSITE" id="PS51198">
    <property type="entry name" value="UVRD_HELICASE_ATP_BIND"/>
    <property type="match status" value="1"/>
</dbReference>
<proteinExistence type="predicted"/>
<evidence type="ECO:0000313" key="9">
    <source>
        <dbReference type="Proteomes" id="UP000297245"/>
    </source>
</evidence>
<name>A0A4S8M3V2_DENBC</name>
<reference evidence="8 9" key="1">
    <citation type="journal article" date="2019" name="Nat. Ecol. Evol.">
        <title>Megaphylogeny resolves global patterns of mushroom evolution.</title>
        <authorList>
            <person name="Varga T."/>
            <person name="Krizsan K."/>
            <person name="Foldi C."/>
            <person name="Dima B."/>
            <person name="Sanchez-Garcia M."/>
            <person name="Sanchez-Ramirez S."/>
            <person name="Szollosi G.J."/>
            <person name="Szarkandi J.G."/>
            <person name="Papp V."/>
            <person name="Albert L."/>
            <person name="Andreopoulos W."/>
            <person name="Angelini C."/>
            <person name="Antonin V."/>
            <person name="Barry K.W."/>
            <person name="Bougher N.L."/>
            <person name="Buchanan P."/>
            <person name="Buyck B."/>
            <person name="Bense V."/>
            <person name="Catcheside P."/>
            <person name="Chovatia M."/>
            <person name="Cooper J."/>
            <person name="Damon W."/>
            <person name="Desjardin D."/>
            <person name="Finy P."/>
            <person name="Geml J."/>
            <person name="Haridas S."/>
            <person name="Hughes K."/>
            <person name="Justo A."/>
            <person name="Karasinski D."/>
            <person name="Kautmanova I."/>
            <person name="Kiss B."/>
            <person name="Kocsube S."/>
            <person name="Kotiranta H."/>
            <person name="LaButti K.M."/>
            <person name="Lechner B.E."/>
            <person name="Liimatainen K."/>
            <person name="Lipzen A."/>
            <person name="Lukacs Z."/>
            <person name="Mihaltcheva S."/>
            <person name="Morgado L.N."/>
            <person name="Niskanen T."/>
            <person name="Noordeloos M.E."/>
            <person name="Ohm R.A."/>
            <person name="Ortiz-Santana B."/>
            <person name="Ovrebo C."/>
            <person name="Racz N."/>
            <person name="Riley R."/>
            <person name="Savchenko A."/>
            <person name="Shiryaev A."/>
            <person name="Soop K."/>
            <person name="Spirin V."/>
            <person name="Szebenyi C."/>
            <person name="Tomsovsky M."/>
            <person name="Tulloss R.E."/>
            <person name="Uehling J."/>
            <person name="Grigoriev I.V."/>
            <person name="Vagvolgyi C."/>
            <person name="Papp T."/>
            <person name="Martin F.M."/>
            <person name="Miettinen O."/>
            <person name="Hibbett D.S."/>
            <person name="Nagy L.G."/>
        </authorList>
    </citation>
    <scope>NUCLEOTIDE SEQUENCE [LARGE SCALE GENOMIC DNA]</scope>
    <source>
        <strain evidence="8 9">CBS 962.96</strain>
    </source>
</reference>
<evidence type="ECO:0000256" key="4">
    <source>
        <dbReference type="ARBA" id="ARBA00022840"/>
    </source>
</evidence>
<dbReference type="PANTHER" id="PTHR21529">
    <property type="entry name" value="MAMMARY TURMOR VIRUS RECEPTOR HOMOLOG 1, 2 MTVR1, 2"/>
    <property type="match status" value="1"/>
</dbReference>
<dbReference type="InterPro" id="IPR027417">
    <property type="entry name" value="P-loop_NTPase"/>
</dbReference>
<evidence type="ECO:0000256" key="2">
    <source>
        <dbReference type="ARBA" id="ARBA00022801"/>
    </source>
</evidence>
<keyword evidence="2 5" id="KW-0378">Hydrolase</keyword>
<feature type="compositionally biased region" description="Basic residues" evidence="6">
    <location>
        <begin position="144"/>
        <end position="153"/>
    </location>
</feature>
<evidence type="ECO:0000313" key="8">
    <source>
        <dbReference type="EMBL" id="THU96852.1"/>
    </source>
</evidence>
<keyword evidence="3 5" id="KW-0347">Helicase</keyword>
<keyword evidence="4 5" id="KW-0067">ATP-binding</keyword>
<dbReference type="SMART" id="SM00028">
    <property type="entry name" value="TPR"/>
    <property type="match status" value="2"/>
</dbReference>
<protein>
    <recommendedName>
        <fullName evidence="7">UvrD-like helicase ATP-binding domain-containing protein</fullName>
    </recommendedName>
</protein>
<evidence type="ECO:0000256" key="3">
    <source>
        <dbReference type="ARBA" id="ARBA00022806"/>
    </source>
</evidence>
<dbReference type="InterPro" id="IPR014016">
    <property type="entry name" value="UvrD-like_ATP-bd"/>
</dbReference>
<accession>A0A4S8M3V2</accession>
<dbReference type="PANTHER" id="PTHR21529:SF4">
    <property type="entry name" value="TPR AND ANKYRIN REPEAT-CONTAINING PROTEIN 1"/>
    <property type="match status" value="1"/>
</dbReference>
<evidence type="ECO:0000256" key="6">
    <source>
        <dbReference type="SAM" id="MobiDB-lite"/>
    </source>
</evidence>
<gene>
    <name evidence="8" type="ORF">K435DRAFT_965733</name>
</gene>
<feature type="binding site" evidence="5">
    <location>
        <begin position="484"/>
        <end position="491"/>
    </location>
    <ligand>
        <name>ATP</name>
        <dbReference type="ChEBI" id="CHEBI:30616"/>
    </ligand>
</feature>
<dbReference type="GO" id="GO:0004386">
    <property type="term" value="F:helicase activity"/>
    <property type="evidence" value="ECO:0007669"/>
    <property type="project" value="UniProtKB-UniRule"/>
</dbReference>
<evidence type="ECO:0000259" key="7">
    <source>
        <dbReference type="PROSITE" id="PS51198"/>
    </source>
</evidence>
<dbReference type="InterPro" id="IPR039904">
    <property type="entry name" value="TRANK1"/>
</dbReference>
<organism evidence="8 9">
    <name type="scientific">Dendrothele bispora (strain CBS 962.96)</name>
    <dbReference type="NCBI Taxonomy" id="1314807"/>
    <lineage>
        <taxon>Eukaryota</taxon>
        <taxon>Fungi</taxon>
        <taxon>Dikarya</taxon>
        <taxon>Basidiomycota</taxon>
        <taxon>Agaricomycotina</taxon>
        <taxon>Agaricomycetes</taxon>
        <taxon>Agaricomycetidae</taxon>
        <taxon>Agaricales</taxon>
        <taxon>Agaricales incertae sedis</taxon>
        <taxon>Dendrothele</taxon>
    </lineage>
</organism>
<feature type="region of interest" description="Disordered" evidence="6">
    <location>
        <begin position="135"/>
        <end position="159"/>
    </location>
</feature>
<dbReference type="EMBL" id="ML179167">
    <property type="protein sequence ID" value="THU96852.1"/>
    <property type="molecule type" value="Genomic_DNA"/>
</dbReference>
<dbReference type="Proteomes" id="UP000297245">
    <property type="component" value="Unassembled WGS sequence"/>
</dbReference>
<dbReference type="OrthoDB" id="3156807at2759"/>
<sequence length="2163" mass="246353">MFFDFFASAPLTSVEIIDDALANFECAVDKYNFERALRGLIENEQSHILPLILSNLNPLRGWITESFPTDPSTFAMSVHHELLLKLSTFFLVTDLPIQQGIDTSFQYSVIPKIPGLLKALCTLEFVVEVDQGNATASSPQSAKRGQKQKKKNKRAEAKSRALDEKLFHELKLDLKLPESKEDANDAAALILVQQKTFLELYLDNLHAEGIAETLKVLSVVPIDEAQPPPADNKPQVEFDDKPLPVPSAYPKVQPIKSALYFDSVTGFGAWTILINQNAESELRVRHKRDRTSFNVIVKKIRDLSNGHFSGDNQKRLAGPDTEVPIFEAKMTGDLRLIYQIDVISSGDQQEQQAIKILGVYTHAQMDKRLWQSIGQHLENKGKEYKRRCSFRKPAPKSDGQTFIPESWPPLPELELHEQGTLPDLLTDDNHNHSAYSRFLMEKYVVFSQPVLNAMLADVEVTFPHLVSSQERLIIEHPLSCYVIGRSGTGKTTTLLFKMLLVERTYQLAAGEGPKPRQIFVTRSRVLAEKVEKYFVSLVRSLATTNQSPEELKAIYGSISFNDEDEVGDIFNKDDDLDWSGNLPEKFSELQDKHFPLFTTFDLLCSMLEADMSDHKLPEQNHSPRVLLSKRLNAHTQQAVPLTYEQFLSDYWPRFTQSLVKRLDPALVFSEFLGVIQGSEETLKGGSPYHLTRLEYENMSMRSHSTFAESRETLYSLFTAYLDRKRECGQIDGADRTHMILDFLDMHGVPGEKVDHLYVDEVQDNLLIDTLILRALCHDSNGLFWSGDTAQTISVGSSFRFDALKAFQWRLERRRSGSRKSQRQNTDPETFQLAANYRSHSGIVNCAHSVIELITYFWKDSIDKLSPERGVVDGPKPVFFVGWDEGSRGLEFSLDNFVFGDSGNRIEFGAEQCIIVRDEAAKNKLKAEVGENIGLIMTIYDSKGLEFNDVLLYNFFGDSPADVSQWRIILNAVDDKDLPTPDMERNRTRYASICSELKFLYVAITRARENVWIIETSKKGKGMPMERYWTSKKLIRILTPGMDIPRLATTSAPEEWAKKGEVLFHQKKFAEAKLCFGKARMYNHATIANAYLLRTKAECTEANSKLGKQNRLELFFFAAEAFMDCSKCASEKRRPDFLRLSGDCYKRANQFLLAADAYFSAGRFNDAILCYREISRFDEAINILQRERENIKPEIAEDIIRLAKLFYFNQVQVLAPATEEHEAKLRQASSLFEDVDETLQYLDDRDLGIARVAVLVAHARFDDAAELHLQEGRVLEAAKLFVRGNSDKDIQNAGQCIVKGLWQNLSFGTTCGQSNIGLVEEYLELALKMNPTTLDHKTREEISMFRAIASNDKSQLPVLAKSFHVSNDLPAALLCLDHYFLLFPDIRSMPVLVLTEHLEMFSRYIQMLSDIVTKPNPQDSTGLSLLFGFQRLSESQVLLRRGTLLNTESSFGSAEQQDRTISSQDFSNLFQLHLKARLSERLRAENEACKHAQAFTLCLNFSIYNKCPRNPCPDMHIHRLSLDPSFYNARVRLHFRQILVLQTSQAFDSGTTLYSQKRYWLIRLYEAMFPVSHVMGTFSNLNLQSIPEAEKACRIVCEWIRNGIYSLLFPFREDAGALSQLMRLTFMALFLDKDAGYHLGRAPFVYMHPVPHYLDRHGSSIAKELVAALEGSADNSLVMGILALNHIVKQKVAIDIGVFCDVLDLVCRGLVIAHHAQGYAFLHNITLPKSWLLEPIDVIAARTKRFVFLSLLVTPMAELLEQIYTGYDADHLLYIRRNLGQNANIPHRVRSVLIGRISRALCLLGYNMNIPGLRQNILRVMNSLCDKRSVLFPEYKQLGWYFYAKEWRDLASAVRYSTQSSMDELIVILHKSKVDFSRSGVRLRQIIYDDIQEIPVLLGTTRSSANPDPLASTPTAVNSVELVESVEVNKQQDEEVEVTAGPPPEDDDDFEDVEERALGNIVFGSTHEEPEIPKVTEEYIRAVKIIQTAYRRRLARLKKPTIQHTVTRDRFWQDCVNQEEKVSPGHYRKMMWGPLPHVWALLEFLYSCSQAEKSKTKKQMGSELVPSPEELTRLDKALTRINSVIKKTKAIQKSLTATSVLHQRRDCTELRRLVIELGTLIWEELPFELPQDMHEEYNVGYKGIVQPRSPPKKRMKPELNTDDL</sequence>